<dbReference type="OrthoDB" id="9804819at2"/>
<sequence>MIKIEGLQKKYGSKEILTNISLHVKKGEIFGLLGSNGAGKSTLLSILSSLIKPSDGVVKIGEYSILKQRRKIREMIGFVPQEITLVNDLTVKENMKFWSHFTNRKVDERYLRALCDKVQLNEQWNDKVSNLSGGMKRKLNIAVSLIHDPQVLLMDEPTVGIDLQSKWEINQYIKELASNGKTVLYTTHDVEEIVNVCDRIGVLKNGTMSFVGTVKEAKNHIDMNNEHELSDQEVIYRLLTRD</sequence>
<evidence type="ECO:0000313" key="7">
    <source>
        <dbReference type="Proteomes" id="UP000095209"/>
    </source>
</evidence>
<dbReference type="PANTHER" id="PTHR42711">
    <property type="entry name" value="ABC TRANSPORTER ATP-BINDING PROTEIN"/>
    <property type="match status" value="1"/>
</dbReference>
<keyword evidence="3" id="KW-0547">Nucleotide-binding</keyword>
<dbReference type="Proteomes" id="UP000095209">
    <property type="component" value="Unassembled WGS sequence"/>
</dbReference>
<feature type="domain" description="ABC transporter" evidence="5">
    <location>
        <begin position="2"/>
        <end position="230"/>
    </location>
</feature>
<keyword evidence="7" id="KW-1185">Reference proteome</keyword>
<evidence type="ECO:0000313" key="6">
    <source>
        <dbReference type="EMBL" id="OEH91368.1"/>
    </source>
</evidence>
<dbReference type="GO" id="GO:0005524">
    <property type="term" value="F:ATP binding"/>
    <property type="evidence" value="ECO:0007669"/>
    <property type="project" value="UniProtKB-KW"/>
</dbReference>
<protein>
    <submittedName>
        <fullName evidence="6">ABC transporter ATP-binding protein</fullName>
    </submittedName>
</protein>
<dbReference type="PROSITE" id="PS50893">
    <property type="entry name" value="ABC_TRANSPORTER_2"/>
    <property type="match status" value="1"/>
</dbReference>
<accession>A0A1E5LBA4</accession>
<dbReference type="InterPro" id="IPR050763">
    <property type="entry name" value="ABC_transporter_ATP-binding"/>
</dbReference>
<dbReference type="SUPFAM" id="SSF52540">
    <property type="entry name" value="P-loop containing nucleoside triphosphate hydrolases"/>
    <property type="match status" value="1"/>
</dbReference>
<dbReference type="PROSITE" id="PS00211">
    <property type="entry name" value="ABC_TRANSPORTER_1"/>
    <property type="match status" value="1"/>
</dbReference>
<dbReference type="STRING" id="1305675.BFG57_05750"/>
<dbReference type="RefSeq" id="WP_069718628.1">
    <property type="nucleotide sequence ID" value="NZ_MJEH01000062.1"/>
</dbReference>
<evidence type="ECO:0000256" key="3">
    <source>
        <dbReference type="ARBA" id="ARBA00022741"/>
    </source>
</evidence>
<reference evidence="6 7" key="1">
    <citation type="submission" date="2016-08" db="EMBL/GenBank/DDBJ databases">
        <title>Genome of Bacillus solimangrovi GH2-4.</title>
        <authorList>
            <person name="Lim S."/>
            <person name="Kim B.-C."/>
        </authorList>
    </citation>
    <scope>NUCLEOTIDE SEQUENCE [LARGE SCALE GENOMIC DNA]</scope>
    <source>
        <strain evidence="6 7">GH2-4</strain>
    </source>
</reference>
<dbReference type="InterPro" id="IPR003439">
    <property type="entry name" value="ABC_transporter-like_ATP-bd"/>
</dbReference>
<organism evidence="6 7">
    <name type="scientific">Bacillus solimangrovi</name>
    <dbReference type="NCBI Taxonomy" id="1305675"/>
    <lineage>
        <taxon>Bacteria</taxon>
        <taxon>Bacillati</taxon>
        <taxon>Bacillota</taxon>
        <taxon>Bacilli</taxon>
        <taxon>Bacillales</taxon>
        <taxon>Bacillaceae</taxon>
        <taxon>Bacillus</taxon>
    </lineage>
</organism>
<name>A0A1E5LBA4_9BACI</name>
<evidence type="ECO:0000256" key="1">
    <source>
        <dbReference type="ARBA" id="ARBA00005417"/>
    </source>
</evidence>
<dbReference type="Pfam" id="PF00005">
    <property type="entry name" value="ABC_tran"/>
    <property type="match status" value="1"/>
</dbReference>
<evidence type="ECO:0000256" key="2">
    <source>
        <dbReference type="ARBA" id="ARBA00022448"/>
    </source>
</evidence>
<evidence type="ECO:0000256" key="4">
    <source>
        <dbReference type="ARBA" id="ARBA00022840"/>
    </source>
</evidence>
<comment type="caution">
    <text evidence="6">The sequence shown here is derived from an EMBL/GenBank/DDBJ whole genome shotgun (WGS) entry which is preliminary data.</text>
</comment>
<dbReference type="PANTHER" id="PTHR42711:SF5">
    <property type="entry name" value="ABC TRANSPORTER ATP-BINDING PROTEIN NATA"/>
    <property type="match status" value="1"/>
</dbReference>
<dbReference type="SMART" id="SM00382">
    <property type="entry name" value="AAA"/>
    <property type="match status" value="1"/>
</dbReference>
<dbReference type="Gene3D" id="3.40.50.300">
    <property type="entry name" value="P-loop containing nucleotide triphosphate hydrolases"/>
    <property type="match status" value="1"/>
</dbReference>
<proteinExistence type="inferred from homology"/>
<gene>
    <name evidence="6" type="ORF">BFG57_05750</name>
</gene>
<dbReference type="GO" id="GO:0016887">
    <property type="term" value="F:ATP hydrolysis activity"/>
    <property type="evidence" value="ECO:0007669"/>
    <property type="project" value="InterPro"/>
</dbReference>
<comment type="similarity">
    <text evidence="1">Belongs to the ABC transporter superfamily.</text>
</comment>
<dbReference type="EMBL" id="MJEH01000062">
    <property type="protein sequence ID" value="OEH91368.1"/>
    <property type="molecule type" value="Genomic_DNA"/>
</dbReference>
<dbReference type="InterPro" id="IPR027417">
    <property type="entry name" value="P-loop_NTPase"/>
</dbReference>
<dbReference type="InterPro" id="IPR003593">
    <property type="entry name" value="AAA+_ATPase"/>
</dbReference>
<keyword evidence="4 6" id="KW-0067">ATP-binding</keyword>
<evidence type="ECO:0000259" key="5">
    <source>
        <dbReference type="PROSITE" id="PS50893"/>
    </source>
</evidence>
<dbReference type="InterPro" id="IPR017871">
    <property type="entry name" value="ABC_transporter-like_CS"/>
</dbReference>
<keyword evidence="2" id="KW-0813">Transport</keyword>
<dbReference type="AlphaFoldDB" id="A0A1E5LBA4"/>